<evidence type="ECO:0000313" key="2">
    <source>
        <dbReference type="EMBL" id="HIV22558.1"/>
    </source>
</evidence>
<organism evidence="2 3">
    <name type="scientific">Candidatus Merdiplasma excrementigallinarum</name>
    <dbReference type="NCBI Taxonomy" id="2840864"/>
    <lineage>
        <taxon>Bacteria</taxon>
        <taxon>Bacillati</taxon>
        <taxon>Bacillota</taxon>
        <taxon>Clostridia</taxon>
        <taxon>Lachnospirales</taxon>
        <taxon>Lachnospiraceae</taxon>
        <taxon>Lachnospiraceae incertae sedis</taxon>
        <taxon>Candidatus Merdiplasma</taxon>
    </lineage>
</organism>
<keyword evidence="1" id="KW-1133">Transmembrane helix</keyword>
<dbReference type="GO" id="GO:0006508">
    <property type="term" value="P:proteolysis"/>
    <property type="evidence" value="ECO:0007669"/>
    <property type="project" value="InterPro"/>
</dbReference>
<dbReference type="InterPro" id="IPR005081">
    <property type="entry name" value="SpoIIGA"/>
</dbReference>
<dbReference type="Proteomes" id="UP000886889">
    <property type="component" value="Unassembled WGS sequence"/>
</dbReference>
<keyword evidence="1" id="KW-0812">Transmembrane</keyword>
<dbReference type="Pfam" id="PF03419">
    <property type="entry name" value="Peptidase_U4"/>
    <property type="match status" value="1"/>
</dbReference>
<proteinExistence type="predicted"/>
<sequence length="266" mass="30071">MYYEVYLDQFFLENLVMTVFLQKICGKLMNRSLSWKRIWLASLTGTAASCAVIFFRPFSGWPARALCRLLPAVLTAGLGCRPGSARDICRCTLYLLAAGAFFAGIFQLVFLVWEPPALLAGAAAYTAADRLIARQRERMVLGEYRTRITLADQGDRCVLTGLIDTGNHLTEPMTGRPVSIVDWQEAEKLERFRRILREKNGYLLIPYRAVGTEKGWMMGMVIDAMYVRYKGKEIRIVHPVLAVSREKLSRDGRYQIILNPLHIAAG</sequence>
<protein>
    <submittedName>
        <fullName evidence="2">Sigma-E processing peptidase SpoIIGA</fullName>
    </submittedName>
</protein>
<dbReference type="EMBL" id="DVOS01000016">
    <property type="protein sequence ID" value="HIV22558.1"/>
    <property type="molecule type" value="Genomic_DNA"/>
</dbReference>
<keyword evidence="1" id="KW-0472">Membrane</keyword>
<feature type="transmembrane region" description="Helical" evidence="1">
    <location>
        <begin position="92"/>
        <end position="113"/>
    </location>
</feature>
<reference evidence="2" key="2">
    <citation type="journal article" date="2021" name="PeerJ">
        <title>Extensive microbial diversity within the chicken gut microbiome revealed by metagenomics and culture.</title>
        <authorList>
            <person name="Gilroy R."/>
            <person name="Ravi A."/>
            <person name="Getino M."/>
            <person name="Pursley I."/>
            <person name="Horton D.L."/>
            <person name="Alikhan N.F."/>
            <person name="Baker D."/>
            <person name="Gharbi K."/>
            <person name="Hall N."/>
            <person name="Watson M."/>
            <person name="Adriaenssens E.M."/>
            <person name="Foster-Nyarko E."/>
            <person name="Jarju S."/>
            <person name="Secka A."/>
            <person name="Antonio M."/>
            <person name="Oren A."/>
            <person name="Chaudhuri R.R."/>
            <person name="La Ragione R."/>
            <person name="Hildebrand F."/>
            <person name="Pallen M.J."/>
        </authorList>
    </citation>
    <scope>NUCLEOTIDE SEQUENCE</scope>
    <source>
        <strain evidence="2">ChiBcec6-7307</strain>
    </source>
</reference>
<gene>
    <name evidence="2" type="ORF">IAC80_01330</name>
</gene>
<comment type="caution">
    <text evidence="2">The sequence shown here is derived from an EMBL/GenBank/DDBJ whole genome shotgun (WGS) entry which is preliminary data.</text>
</comment>
<feature type="transmembrane region" description="Helical" evidence="1">
    <location>
        <begin position="38"/>
        <end position="55"/>
    </location>
</feature>
<dbReference type="GO" id="GO:0030436">
    <property type="term" value="P:asexual sporulation"/>
    <property type="evidence" value="ECO:0007669"/>
    <property type="project" value="InterPro"/>
</dbReference>
<name>A0A9D1T846_9FIRM</name>
<dbReference type="GO" id="GO:0004190">
    <property type="term" value="F:aspartic-type endopeptidase activity"/>
    <property type="evidence" value="ECO:0007669"/>
    <property type="project" value="InterPro"/>
</dbReference>
<evidence type="ECO:0000256" key="1">
    <source>
        <dbReference type="SAM" id="Phobius"/>
    </source>
</evidence>
<accession>A0A9D1T846</accession>
<dbReference type="AlphaFoldDB" id="A0A9D1T846"/>
<evidence type="ECO:0000313" key="3">
    <source>
        <dbReference type="Proteomes" id="UP000886889"/>
    </source>
</evidence>
<reference evidence="2" key="1">
    <citation type="submission" date="2020-10" db="EMBL/GenBank/DDBJ databases">
        <authorList>
            <person name="Gilroy R."/>
        </authorList>
    </citation>
    <scope>NUCLEOTIDE SEQUENCE</scope>
    <source>
        <strain evidence="2">ChiBcec6-7307</strain>
    </source>
</reference>